<feature type="domain" description="BON" evidence="1">
    <location>
        <begin position="2"/>
        <end position="70"/>
    </location>
</feature>
<dbReference type="PANTHER" id="PTHR34606:SF15">
    <property type="entry name" value="BON DOMAIN-CONTAINING PROTEIN"/>
    <property type="match status" value="1"/>
</dbReference>
<dbReference type="InterPro" id="IPR014004">
    <property type="entry name" value="Transpt-assoc_nodulatn_dom_bac"/>
</dbReference>
<evidence type="ECO:0000259" key="1">
    <source>
        <dbReference type="PROSITE" id="PS50914"/>
    </source>
</evidence>
<dbReference type="Pfam" id="PF04972">
    <property type="entry name" value="BON"/>
    <property type="match status" value="1"/>
</dbReference>
<dbReference type="RefSeq" id="WP_200378564.1">
    <property type="nucleotide sequence ID" value="NZ_NRRU01000032.1"/>
</dbReference>
<comment type="caution">
    <text evidence="2">The sequence shown here is derived from an EMBL/GenBank/DDBJ whole genome shotgun (WGS) entry which is preliminary data.</text>
</comment>
<dbReference type="EMBL" id="NRRU01000032">
    <property type="protein sequence ID" value="MBK1713130.1"/>
    <property type="molecule type" value="Genomic_DNA"/>
</dbReference>
<dbReference type="InterPro" id="IPR007055">
    <property type="entry name" value="BON_dom"/>
</dbReference>
<dbReference type="Gene3D" id="3.30.1340.30">
    <property type="match status" value="1"/>
</dbReference>
<evidence type="ECO:0000313" key="2">
    <source>
        <dbReference type="EMBL" id="MBK1713130.1"/>
    </source>
</evidence>
<sequence length="76" mass="7539">VTDAGIGAAVSAELGRDPQLATAPVDVDCVGGHVALRGVAPDEAARERAAAIAAGVDGVRVVENVLELALAPGDRR</sequence>
<gene>
    <name evidence="2" type="ORF">CKO43_10095</name>
</gene>
<name>A0ABS1DVW7_RUBGE</name>
<protein>
    <recommendedName>
        <fullName evidence="1">BON domain-containing protein</fullName>
    </recommendedName>
</protein>
<dbReference type="Proteomes" id="UP001041814">
    <property type="component" value="Unassembled WGS sequence"/>
</dbReference>
<keyword evidence="3" id="KW-1185">Reference proteome</keyword>
<reference evidence="2" key="1">
    <citation type="submission" date="2017-08" db="EMBL/GenBank/DDBJ databases">
        <authorList>
            <person name="Imhoff J.F."/>
            <person name="Rahn T."/>
            <person name="Kuenzel S."/>
            <person name="Neulinger S.C."/>
        </authorList>
    </citation>
    <scope>NUCLEOTIDE SEQUENCE</scope>
    <source>
        <strain evidence="2">IM 151</strain>
    </source>
</reference>
<dbReference type="PROSITE" id="PS50914">
    <property type="entry name" value="BON"/>
    <property type="match status" value="1"/>
</dbReference>
<evidence type="ECO:0000313" key="3">
    <source>
        <dbReference type="Proteomes" id="UP001041814"/>
    </source>
</evidence>
<feature type="non-terminal residue" evidence="2">
    <location>
        <position position="1"/>
    </location>
</feature>
<organism evidence="2 3">
    <name type="scientific">Rubrivivax gelatinosus</name>
    <name type="common">Rhodocyclus gelatinosus</name>
    <name type="synonym">Rhodopseudomonas gelatinosa</name>
    <dbReference type="NCBI Taxonomy" id="28068"/>
    <lineage>
        <taxon>Bacteria</taxon>
        <taxon>Pseudomonadati</taxon>
        <taxon>Pseudomonadota</taxon>
        <taxon>Betaproteobacteria</taxon>
        <taxon>Burkholderiales</taxon>
        <taxon>Sphaerotilaceae</taxon>
        <taxon>Rubrivivax</taxon>
    </lineage>
</organism>
<dbReference type="SMART" id="SM00749">
    <property type="entry name" value="BON"/>
    <property type="match status" value="1"/>
</dbReference>
<reference evidence="2" key="2">
    <citation type="journal article" date="2020" name="Microorganisms">
        <title>Osmotic Adaptation and Compatible Solute Biosynthesis of Phototrophic Bacteria as Revealed from Genome Analyses.</title>
        <authorList>
            <person name="Imhoff J.F."/>
            <person name="Rahn T."/>
            <person name="Kunzel S."/>
            <person name="Keller A."/>
            <person name="Neulinger S.C."/>
        </authorList>
    </citation>
    <scope>NUCLEOTIDE SEQUENCE</scope>
    <source>
        <strain evidence="2">IM 151</strain>
    </source>
</reference>
<proteinExistence type="predicted"/>
<dbReference type="InterPro" id="IPR051686">
    <property type="entry name" value="Lipoprotein_DolP"/>
</dbReference>
<accession>A0ABS1DVW7</accession>
<dbReference type="PANTHER" id="PTHR34606">
    <property type="entry name" value="BON DOMAIN-CONTAINING PROTEIN"/>
    <property type="match status" value="1"/>
</dbReference>